<keyword evidence="3" id="KW-0328">Glycosyltransferase</keyword>
<evidence type="ECO:0000313" key="3">
    <source>
        <dbReference type="EMBL" id="RSJ76401.1"/>
    </source>
</evidence>
<dbReference type="Pfam" id="PF13439">
    <property type="entry name" value="Glyco_transf_4"/>
    <property type="match status" value="1"/>
</dbReference>
<dbReference type="GO" id="GO:0016758">
    <property type="term" value="F:hexosyltransferase activity"/>
    <property type="evidence" value="ECO:0007669"/>
    <property type="project" value="TreeGrafter"/>
</dbReference>
<proteinExistence type="predicted"/>
<dbReference type="Proteomes" id="UP000272213">
    <property type="component" value="Unassembled WGS sequence"/>
</dbReference>
<feature type="domain" description="Glycosyltransferase subfamily 4-like N-terminal" evidence="2">
    <location>
        <begin position="14"/>
        <end position="172"/>
    </location>
</feature>
<accession>A0A3R9MHK8</accession>
<dbReference type="InterPro" id="IPR050194">
    <property type="entry name" value="Glycosyltransferase_grp1"/>
</dbReference>
<dbReference type="RefSeq" id="WP_125382935.1">
    <property type="nucleotide sequence ID" value="NZ_RJPM01000003.1"/>
</dbReference>
<dbReference type="PANTHER" id="PTHR45947:SF3">
    <property type="entry name" value="SULFOQUINOVOSYL TRANSFERASE SQD2"/>
    <property type="match status" value="1"/>
</dbReference>
<feature type="transmembrane region" description="Helical" evidence="1">
    <location>
        <begin position="92"/>
        <end position="112"/>
    </location>
</feature>
<comment type="caution">
    <text evidence="3">The sequence shown here is derived from an EMBL/GenBank/DDBJ whole genome shotgun (WGS) entry which is preliminary data.</text>
</comment>
<dbReference type="SUPFAM" id="SSF53756">
    <property type="entry name" value="UDP-Glycosyltransferase/glycogen phosphorylase"/>
    <property type="match status" value="1"/>
</dbReference>
<keyword evidence="3" id="KW-0808">Transferase</keyword>
<dbReference type="InterPro" id="IPR028098">
    <property type="entry name" value="Glyco_trans_4-like_N"/>
</dbReference>
<name>A0A3R9MHK8_STRCR</name>
<dbReference type="EC" id="2.4.-.-" evidence="3"/>
<protein>
    <submittedName>
        <fullName evidence="3">Putative glycosyltransferase EpsF</fullName>
        <ecNumber evidence="3">2.4.-.-</ecNumber>
    </submittedName>
</protein>
<organism evidence="3 4">
    <name type="scientific">Streptococcus cristatus</name>
    <dbReference type="NCBI Taxonomy" id="45634"/>
    <lineage>
        <taxon>Bacteria</taxon>
        <taxon>Bacillati</taxon>
        <taxon>Bacillota</taxon>
        <taxon>Bacilli</taxon>
        <taxon>Lactobacillales</taxon>
        <taxon>Streptococcaceae</taxon>
        <taxon>Streptococcus</taxon>
    </lineage>
</organism>
<reference evidence="3 4" key="1">
    <citation type="submission" date="2018-11" db="EMBL/GenBank/DDBJ databases">
        <title>Species Designations Belie Phenotypic and Genotypic Heterogeneity in Oral Streptococci.</title>
        <authorList>
            <person name="Velsko I."/>
        </authorList>
    </citation>
    <scope>NUCLEOTIDE SEQUENCE [LARGE SCALE GENOMIC DNA]</scope>
    <source>
        <strain evidence="3 4">BCA6</strain>
    </source>
</reference>
<dbReference type="EMBL" id="RJPM01000003">
    <property type="protein sequence ID" value="RSJ76401.1"/>
    <property type="molecule type" value="Genomic_DNA"/>
</dbReference>
<evidence type="ECO:0000313" key="4">
    <source>
        <dbReference type="Proteomes" id="UP000272213"/>
    </source>
</evidence>
<dbReference type="Gene3D" id="3.40.50.2000">
    <property type="entry name" value="Glycogen Phosphorylase B"/>
    <property type="match status" value="2"/>
</dbReference>
<gene>
    <name evidence="3" type="primary">epsF_2</name>
    <name evidence="3" type="ORF">D8798_05325</name>
</gene>
<keyword evidence="1" id="KW-0812">Transmembrane</keyword>
<sequence length="372" mass="42829">MVKILHTIPALDGGGADRVIFDYTVRMIPDLEFDFIVHSEDKGILEEELLNKGCQIFHVPSLKASGLFKYIKSLYRIMRNNQYDIIHVSQGYWGFAFIIIAFVLGIKIRIAHAHMANVPENRYQTIKRKIFSGLTRLFATDLFACGIDSACWMWGEKNYKNNNIHIMSNAIDGTKFIFNSKLRQKLRQEWKVESNFVIGNVGRLECQKNQLFLVNLFSEILKIAPHSRLMLIGRGNLESQLREKVHELGIDDFVIFTGVRDDVYKLLNLMDVFVLPSLFEGFPITLIEAQMNGLPIVVSSNITNESKFSELYKSLPLNIDLKEWAKEIVGFDGARVAVDKTIQMQRDVNYLAPIQKSWYVRRLESLEKKSNK</sequence>
<keyword evidence="1" id="KW-1133">Transmembrane helix</keyword>
<evidence type="ECO:0000259" key="2">
    <source>
        <dbReference type="Pfam" id="PF13439"/>
    </source>
</evidence>
<dbReference type="Pfam" id="PF13692">
    <property type="entry name" value="Glyco_trans_1_4"/>
    <property type="match status" value="1"/>
</dbReference>
<dbReference type="AlphaFoldDB" id="A0A3R9MHK8"/>
<keyword evidence="1" id="KW-0472">Membrane</keyword>
<dbReference type="PANTHER" id="PTHR45947">
    <property type="entry name" value="SULFOQUINOVOSYL TRANSFERASE SQD2"/>
    <property type="match status" value="1"/>
</dbReference>
<evidence type="ECO:0000256" key="1">
    <source>
        <dbReference type="SAM" id="Phobius"/>
    </source>
</evidence>